<dbReference type="STRING" id="81479.RA876_00470"/>
<accession>A0A1Q8YH45</accession>
<dbReference type="EMBL" id="MSYM01000008">
    <property type="protein sequence ID" value="OLP07323.1"/>
    <property type="molecule type" value="Genomic_DNA"/>
</dbReference>
<name>A0A1Q8YH45_9BURK</name>
<reference evidence="1 2" key="1">
    <citation type="submission" date="2017-01" db="EMBL/GenBank/DDBJ databases">
        <title>Genome sequence of Rhodoferax antarcticus ANT.BR, a psychrophilic purple nonsulfur bacterium from an Antarctic microbial mat.</title>
        <authorList>
            <person name="Baker J."/>
            <person name="Riester C."/>
            <person name="Skinner B."/>
            <person name="Newell A."/>
            <person name="Swingley W."/>
            <person name="Madigan M."/>
            <person name="Jung D."/>
            <person name="Asao M."/>
            <person name="Chen M."/>
            <person name="Loughlin P."/>
            <person name="Pan H."/>
            <person name="Lin S."/>
            <person name="Li N."/>
            <person name="Shaw J."/>
            <person name="Prado M."/>
            <person name="Sherman C."/>
            <person name="Li X."/>
            <person name="Tang J."/>
            <person name="Blankenship R."/>
            <person name="Zhao T."/>
            <person name="Touchman J."/>
            <person name="Sattley M."/>
        </authorList>
    </citation>
    <scope>NUCLEOTIDE SEQUENCE [LARGE SCALE GENOMIC DNA]</scope>
    <source>
        <strain evidence="1 2">ANT.BR</strain>
    </source>
</reference>
<keyword evidence="2" id="KW-1185">Reference proteome</keyword>
<comment type="caution">
    <text evidence="1">The sequence shown here is derived from an EMBL/GenBank/DDBJ whole genome shotgun (WGS) entry which is preliminary data.</text>
</comment>
<organism evidence="1 2">
    <name type="scientific">Rhodoferax antarcticus ANT.BR</name>
    <dbReference type="NCBI Taxonomy" id="1111071"/>
    <lineage>
        <taxon>Bacteria</taxon>
        <taxon>Pseudomonadati</taxon>
        <taxon>Pseudomonadota</taxon>
        <taxon>Betaproteobacteria</taxon>
        <taxon>Burkholderiales</taxon>
        <taxon>Comamonadaceae</taxon>
        <taxon>Rhodoferax</taxon>
    </lineage>
</organism>
<dbReference type="InterPro" id="IPR042099">
    <property type="entry name" value="ANL_N_sf"/>
</dbReference>
<dbReference type="PANTHER" id="PTHR36932:SF1">
    <property type="entry name" value="CAPSULAR POLYSACCHARIDE BIOSYNTHESIS PROTEIN"/>
    <property type="match status" value="1"/>
</dbReference>
<dbReference type="PANTHER" id="PTHR36932">
    <property type="entry name" value="CAPSULAR POLYSACCHARIDE BIOSYNTHESIS PROTEIN"/>
    <property type="match status" value="1"/>
</dbReference>
<evidence type="ECO:0000313" key="2">
    <source>
        <dbReference type="Proteomes" id="UP000185911"/>
    </source>
</evidence>
<gene>
    <name evidence="1" type="ORF">BLL52_1153</name>
</gene>
<evidence type="ECO:0000313" key="1">
    <source>
        <dbReference type="EMBL" id="OLP07323.1"/>
    </source>
</evidence>
<dbReference type="SUPFAM" id="SSF56801">
    <property type="entry name" value="Acetyl-CoA synthetase-like"/>
    <property type="match status" value="1"/>
</dbReference>
<dbReference type="InterPro" id="IPR053158">
    <property type="entry name" value="CapK_Type1_Caps_Biosynth"/>
</dbReference>
<dbReference type="RefSeq" id="WP_075585670.1">
    <property type="nucleotide sequence ID" value="NZ_MSYM01000008.1"/>
</dbReference>
<dbReference type="AlphaFoldDB" id="A0A1Q8YH45"/>
<proteinExistence type="predicted"/>
<dbReference type="Gene3D" id="3.40.50.12780">
    <property type="entry name" value="N-terminal domain of ligase-like"/>
    <property type="match status" value="1"/>
</dbReference>
<protein>
    <submittedName>
        <fullName evidence="1">Uncharacterized protein</fullName>
    </submittedName>
</protein>
<sequence length="447" mass="50136">MNSLFHKAMIVAAVPKRIGLFTQIKGRTNWTPAQIQQFQEEQLQKIIAYSWQHVPFYRSHWQGVIDDPRAIKTIADLQQLPLLTKDHVRDNLDALTTTDPSVKSTPARTGGSTGRPIIFRMTDIDEQLAWAHMYVGWSWAGYNIGDPFLVVGGESVGVGLSDKRTLRDKVINRWVNSGSNMTLERAKALVASPHFNKIRLIYGYPNSIRELCEYLAQLNAKPAALKGVVCTAEVMRPEVRERIQHVLGVKVLDQYGLNDGGLHACEGPEQDGLHLSFHRGILEVLDDQNQQIQALGQTGRAVATLFSNLAMPFIRYETGDRVHWHSREPSATGVCWPRIGPVDGRAGDVLHFPGGRKVPMPGLTLVMRWIDGLDSYQFIQTAADAITVRLARGPGFSWDDARVLQYLRDKIGDEVTWNIIWAPPELTQNGKLLIIRNDWLKTVATIT</sequence>
<dbReference type="Proteomes" id="UP000185911">
    <property type="component" value="Unassembled WGS sequence"/>
</dbReference>